<dbReference type="Gene3D" id="2.60.40.10">
    <property type="entry name" value="Immunoglobulins"/>
    <property type="match status" value="1"/>
</dbReference>
<gene>
    <name evidence="4" type="ORF">EHS13_04805</name>
</gene>
<protein>
    <submittedName>
        <fullName evidence="4">DUF4082 domain-containing protein</fullName>
    </submittedName>
</protein>
<dbReference type="Pfam" id="PF16874">
    <property type="entry name" value="Glyco_hydro_36C"/>
    <property type="match status" value="1"/>
</dbReference>
<sequence length="1241" mass="133315">MKQTNGKKSRRLLALFLSIVIALSLFPLDLTHAAATQVNDNNGSITYSGAWTYDTTGATGYINSDQHYSNTNGNYAQYTFTGTSIKWIGPKNVDCGISQVYIDGALVATVDLYASSWLKQQVLYSNTSLSNASHTIKVVATNTKNAASISYYTSVDAFEYDTAVPITLNDTDSGIAYTGAWTYGAASGYVSGDQHYSSTNGNYAQLAFVGTSIKWIGPKNVDCGISQIYIDGVLTATVDLYASTWLKQQVLYSNTTLANTGHTIKVVITNTKNASSSGYYSSIDAFEYISTGAEKIFSDATTGTALSNSMQHELGQVFAVNVAGSITKVRLYAVSQETGNHTARIWRNSDGMKLGEYTIPAASFTGANGWITYTLPIPLSIASNTDYTVSVSTGTDAGRYWGGGTNASAGNNGLHISWPASSGRFTDTMGARPTTTPAGGESYLRDIEFIANAQVPTSLTVSGTDFIEKPSSLSRYGLYTAKVLDQNGDMIPNRTISWSLQTPKTGVSIDSGTGTVTVNSTAVNGTITVVATDAGSSMTGTKTVTIQSLTATAISVSGASALKIPATGSITQSYLAKVKDQQGNAMSGPTVTWSLQSPKTGVSINASSGVATVGSSATAGNFTIVATNGSISGTQLVSLDTYNTAVYLATSDTGLTLAVKNNLIYIKSLKNPVQGWDWINGDTTVPLVSTVSGVTPNWIYQDTTTDTTSGVKITLRFTSTTPNLELKSIWWARPGTGPVENWMTVQNNTGGTVSYGTSIQGTNIAIKADSTADLYRFSKTAYQMPTLDKFTMNASTSITTSSAYIPFGLLNVNGSHGFYVGYEWELGSFNIASGVDPLNISVSVNPFTETVTQANSAIFTIPSVYYGTYKGDIDDGGNSFKKWFWDFKVPRSLYNNPSEPWTEICFDPVGSTPQSTYDSIAASGVEAVKMDFGWYDGRNWTYRPAEWPNGFDFATKAHNAGLKASLYMGGTYNDADLNTIAGRDAELSALTTRYDNGWYDMWRTDIYTAPTNPMPDTYNGVTNFLSIVDNLITTKPGFRYENCANGGRYKGFAVTSRMTFITTNDEASDGGTAYRATLYVNGYAMNPIQLKSDVQIVNYPYAFMGRTSMLGSVLLCSVDTSNASYRQSIDLYKTKQRPILRGGNMYHILPMADGTNWDGMQFFNSSLNKGSVFLFKPSVNAADGNSKVIKLKGLDRNTSYTLTFQDRTGLNTVKSGAELMDLGISVTGMTGDYASEIIWIN</sequence>
<dbReference type="Proteomes" id="UP000426246">
    <property type="component" value="Chromosome"/>
</dbReference>
<dbReference type="SUPFAM" id="SSF51445">
    <property type="entry name" value="(Trans)glycosidases"/>
    <property type="match status" value="1"/>
</dbReference>
<reference evidence="5" key="1">
    <citation type="submission" date="2018-11" db="EMBL/GenBank/DDBJ databases">
        <title>Complete genome sequence of Paenibacillus sp. ML311-T8.</title>
        <authorList>
            <person name="Nam Y.-D."/>
            <person name="Kang J."/>
            <person name="Chung W.-H."/>
            <person name="Park Y.S."/>
        </authorList>
    </citation>
    <scope>NUCLEOTIDE SEQUENCE [LARGE SCALE GENOMIC DNA]</scope>
    <source>
        <strain evidence="5">ML311-T8</strain>
    </source>
</reference>
<dbReference type="RefSeq" id="WP_155699272.1">
    <property type="nucleotide sequence ID" value="NZ_CP034235.1"/>
</dbReference>
<dbReference type="Gene3D" id="2.60.120.260">
    <property type="entry name" value="Galactose-binding domain-like"/>
    <property type="match status" value="2"/>
</dbReference>
<accession>A0A6B8RCS6</accession>
<evidence type="ECO:0000313" key="4">
    <source>
        <dbReference type="EMBL" id="QGQ94271.1"/>
    </source>
</evidence>
<evidence type="ECO:0000259" key="3">
    <source>
        <dbReference type="Pfam" id="PF16874"/>
    </source>
</evidence>
<evidence type="ECO:0000256" key="1">
    <source>
        <dbReference type="SAM" id="SignalP"/>
    </source>
</evidence>
<dbReference type="InterPro" id="IPR017853">
    <property type="entry name" value="GH"/>
</dbReference>
<feature type="domain" description="DUF4082" evidence="2">
    <location>
        <begin position="304"/>
        <end position="436"/>
    </location>
</feature>
<dbReference type="InterPro" id="IPR008964">
    <property type="entry name" value="Invasin/intimin_cell_adhesion"/>
</dbReference>
<name>A0A6B8RCS6_9BACL</name>
<organism evidence="4 5">
    <name type="scientific">Paenibacillus psychroresistens</name>
    <dbReference type="NCBI Taxonomy" id="1778678"/>
    <lineage>
        <taxon>Bacteria</taxon>
        <taxon>Bacillati</taxon>
        <taxon>Bacillota</taxon>
        <taxon>Bacilli</taxon>
        <taxon>Bacillales</taxon>
        <taxon>Paenibacillaceae</taxon>
        <taxon>Paenibacillus</taxon>
    </lineage>
</organism>
<feature type="domain" description="Glycosyl hydrolase family 36 C-terminal" evidence="3">
    <location>
        <begin position="1161"/>
        <end position="1240"/>
    </location>
</feature>
<dbReference type="KEGG" id="ppsc:EHS13_04805"/>
<dbReference type="EMBL" id="CP034235">
    <property type="protein sequence ID" value="QGQ94271.1"/>
    <property type="molecule type" value="Genomic_DNA"/>
</dbReference>
<proteinExistence type="predicted"/>
<dbReference type="InterPro" id="IPR013780">
    <property type="entry name" value="Glyco_hydro_b"/>
</dbReference>
<dbReference type="InterPro" id="IPR031705">
    <property type="entry name" value="Glyco_hydro_36_C"/>
</dbReference>
<dbReference type="AlphaFoldDB" id="A0A6B8RCS6"/>
<dbReference type="OrthoDB" id="9807519at2"/>
<dbReference type="InterPro" id="IPR013783">
    <property type="entry name" value="Ig-like_fold"/>
</dbReference>
<dbReference type="InterPro" id="IPR025141">
    <property type="entry name" value="DUF4082"/>
</dbReference>
<dbReference type="SUPFAM" id="SSF49373">
    <property type="entry name" value="Invasin/intimin cell-adhesion fragments"/>
    <property type="match status" value="1"/>
</dbReference>
<evidence type="ECO:0000313" key="5">
    <source>
        <dbReference type="Proteomes" id="UP000426246"/>
    </source>
</evidence>
<dbReference type="Gene3D" id="2.60.40.1180">
    <property type="entry name" value="Golgi alpha-mannosidase II"/>
    <property type="match status" value="1"/>
</dbReference>
<keyword evidence="5" id="KW-1185">Reference proteome</keyword>
<evidence type="ECO:0000259" key="2">
    <source>
        <dbReference type="Pfam" id="PF13313"/>
    </source>
</evidence>
<feature type="signal peptide" evidence="1">
    <location>
        <begin position="1"/>
        <end position="33"/>
    </location>
</feature>
<keyword evidence="1" id="KW-0732">Signal</keyword>
<feature type="chain" id="PRO_5039226055" evidence="1">
    <location>
        <begin position="34"/>
        <end position="1241"/>
    </location>
</feature>
<dbReference type="Pfam" id="PF13313">
    <property type="entry name" value="DUF4082"/>
    <property type="match status" value="1"/>
</dbReference>